<evidence type="ECO:0000256" key="1">
    <source>
        <dbReference type="SAM" id="SignalP"/>
    </source>
</evidence>
<dbReference type="InterPro" id="IPR052974">
    <property type="entry name" value="GH79_Enzymes"/>
</dbReference>
<dbReference type="Pfam" id="PF16862">
    <property type="entry name" value="Glyco_hydro_79C"/>
    <property type="match status" value="1"/>
</dbReference>
<keyword evidence="1" id="KW-0732">Signal</keyword>
<dbReference type="PANTHER" id="PTHR36183:SF2">
    <property type="entry name" value="BETA-GLUCURONIDASE C-TERMINAL DOMAIN-CONTAINING PROTEIN"/>
    <property type="match status" value="1"/>
</dbReference>
<feature type="domain" description="Beta-glucuronidase C-terminal" evidence="2">
    <location>
        <begin position="426"/>
        <end position="530"/>
    </location>
</feature>
<dbReference type="OrthoDB" id="2831684at2759"/>
<gene>
    <name evidence="3" type="ORF">BN946_scf184594.g3</name>
</gene>
<dbReference type="AlphaFoldDB" id="A0A060SRX2"/>
<dbReference type="InterPro" id="IPR017853">
    <property type="entry name" value="GH"/>
</dbReference>
<dbReference type="EMBL" id="CCBP010000425">
    <property type="protein sequence ID" value="CDO76896.1"/>
    <property type="molecule type" value="Genomic_DNA"/>
</dbReference>
<evidence type="ECO:0000259" key="2">
    <source>
        <dbReference type="Pfam" id="PF16862"/>
    </source>
</evidence>
<dbReference type="Gene3D" id="3.20.20.80">
    <property type="entry name" value="Glycosidases"/>
    <property type="match status" value="1"/>
</dbReference>
<name>A0A060SRX2_PYCCI</name>
<evidence type="ECO:0000313" key="3">
    <source>
        <dbReference type="EMBL" id="CDO76896.1"/>
    </source>
</evidence>
<proteinExistence type="predicted"/>
<accession>A0A060SRX2</accession>
<dbReference type="HOGENOM" id="CLU_022148_3_0_1"/>
<dbReference type="InterPro" id="IPR031728">
    <property type="entry name" value="GlcAase_C"/>
</dbReference>
<comment type="caution">
    <text evidence="3">The sequence shown here is derived from an EMBL/GenBank/DDBJ whole genome shotgun (WGS) entry which is preliminary data.</text>
</comment>
<feature type="chain" id="PRO_5001587673" evidence="1">
    <location>
        <begin position="18"/>
        <end position="534"/>
    </location>
</feature>
<dbReference type="OMA" id="STYSMLY"/>
<feature type="signal peptide" evidence="1">
    <location>
        <begin position="1"/>
        <end position="17"/>
    </location>
</feature>
<protein>
    <submittedName>
        <fullName evidence="3">Glycoside Hydrolase Family 79 protein</fullName>
    </submittedName>
</protein>
<dbReference type="PANTHER" id="PTHR36183">
    <property type="entry name" value="BETA-GLUCURONIDASE"/>
    <property type="match status" value="1"/>
</dbReference>
<evidence type="ECO:0000313" key="4">
    <source>
        <dbReference type="Proteomes" id="UP000029665"/>
    </source>
</evidence>
<reference evidence="3" key="1">
    <citation type="submission" date="2014-01" db="EMBL/GenBank/DDBJ databases">
        <title>The genome of the white-rot fungus Pycnoporus cinnabarinus: a basidiomycete model with a versatile arsenal for lignocellulosic biomass breakdown.</title>
        <authorList>
            <person name="Levasseur A."/>
            <person name="Lomascolo A."/>
            <person name="Ruiz-Duenas F.J."/>
            <person name="Uzan E."/>
            <person name="Piumi F."/>
            <person name="Kues U."/>
            <person name="Ram A.F.J."/>
            <person name="Murat C."/>
            <person name="Haon M."/>
            <person name="Benoit I."/>
            <person name="Arfi Y."/>
            <person name="Chevret D."/>
            <person name="Drula E."/>
            <person name="Kwon M.J."/>
            <person name="Gouret P."/>
            <person name="Lesage-Meessen L."/>
            <person name="Lombard V."/>
            <person name="Mariette J."/>
            <person name="Noirot C."/>
            <person name="Park J."/>
            <person name="Patyshakuliyeva A."/>
            <person name="Wieneger R.A.B."/>
            <person name="Wosten H.A.B."/>
            <person name="Martin F."/>
            <person name="Coutinho P.M."/>
            <person name="de Vries R."/>
            <person name="Martinez A.T."/>
            <person name="Klopp C."/>
            <person name="Pontarotti P."/>
            <person name="Henrissat B."/>
            <person name="Record E."/>
        </authorList>
    </citation>
    <scope>NUCLEOTIDE SEQUENCE [LARGE SCALE GENOMIC DNA]</scope>
    <source>
        <strain evidence="3">BRFM137</strain>
    </source>
</reference>
<dbReference type="SUPFAM" id="SSF51445">
    <property type="entry name" value="(Trans)glycosidases"/>
    <property type="match status" value="1"/>
</dbReference>
<keyword evidence="3" id="KW-0378">Hydrolase</keyword>
<sequence length="534" mass="57525">MKCQWGLLFVGVAIAQAASLERNVGSGRAAQVHLPKISTVATNASQAIDRRLASFSFELSFLPTFAGNKSHPNVLTRELMKRLEERTGVGPDVRPGGISVDSSVFDPHAPALVLDESPTGGIYKSTFGPAFFDFLDVFPKSTRVLWSVNLGNNTIGFAQAGIKAAIKYIGWDRLFAFELGNEADHYAGGSRPSGWSSADYTAQFIGWTSFLTRNLSLPHHIFLAGGFAEDPTSAAPMTTVSIIKDGVDTTGVIKLFAQHTYQYSTCDPARNAIATLAHLVNHRNITAYLDLWKPQIAAAHKAGKEFIVASDLEYSSVSCSGKQNVTDTFGQALWLADTILYGGTINIARMHLHQGATLVFQSSQQANSPGFSWYDLWYPVESDRYGAARASPSFVAYLLVTEAVGRSGLARFSLIDVPEHPDLAVYAIWDPAVRKTGIARLAVLNVAVRNETTSGEDAAGMAVTLDLSPYVQKGKQATAKRMQAPGLDSKDSTRVTWAGQSYANGTAAGEEVVEKLKDGKITVEGSEGVLVFFA</sequence>
<keyword evidence="4" id="KW-1185">Reference proteome</keyword>
<dbReference type="Proteomes" id="UP000029665">
    <property type="component" value="Unassembled WGS sequence"/>
</dbReference>
<dbReference type="GO" id="GO:0016787">
    <property type="term" value="F:hydrolase activity"/>
    <property type="evidence" value="ECO:0007669"/>
    <property type="project" value="UniProtKB-KW"/>
</dbReference>
<organism evidence="3 4">
    <name type="scientific">Pycnoporus cinnabarinus</name>
    <name type="common">Cinnabar-red polypore</name>
    <name type="synonym">Trametes cinnabarina</name>
    <dbReference type="NCBI Taxonomy" id="5643"/>
    <lineage>
        <taxon>Eukaryota</taxon>
        <taxon>Fungi</taxon>
        <taxon>Dikarya</taxon>
        <taxon>Basidiomycota</taxon>
        <taxon>Agaricomycotina</taxon>
        <taxon>Agaricomycetes</taxon>
        <taxon>Polyporales</taxon>
        <taxon>Polyporaceae</taxon>
        <taxon>Trametes</taxon>
    </lineage>
</organism>